<evidence type="ECO:0000313" key="7">
    <source>
        <dbReference type="EMBL" id="EFL92298.1"/>
    </source>
</evidence>
<keyword evidence="8" id="KW-1185">Reference proteome</keyword>
<dbReference type="SUPFAM" id="SSF52540">
    <property type="entry name" value="P-loop containing nucleoside triphosphate hydrolases"/>
    <property type="match status" value="1"/>
</dbReference>
<feature type="binding site" evidence="4">
    <location>
        <begin position="56"/>
        <end position="59"/>
    </location>
    <ligand>
        <name>GTP</name>
        <dbReference type="ChEBI" id="CHEBI:37565"/>
    </ligand>
</feature>
<keyword evidence="4" id="KW-0694">RNA-binding</keyword>
<proteinExistence type="inferred from homology"/>
<dbReference type="HOGENOM" id="CLU_059558_1_1_6"/>
<organism evidence="7 8">
    <name type="scientific">Candidatus Regiella insecticola LSR1</name>
    <dbReference type="NCBI Taxonomy" id="663321"/>
    <lineage>
        <taxon>Bacteria</taxon>
        <taxon>Pseudomonadati</taxon>
        <taxon>Pseudomonadota</taxon>
        <taxon>Gammaproteobacteria</taxon>
        <taxon>Enterobacterales</taxon>
        <taxon>Enterobacteriaceae</taxon>
        <taxon>aphid secondary symbionts</taxon>
        <taxon>Candidatus Regiella</taxon>
    </lineage>
</organism>
<dbReference type="Pfam" id="PF22740">
    <property type="entry name" value="PapZ_C"/>
    <property type="match status" value="1"/>
</dbReference>
<dbReference type="PANTHER" id="PTHR30448:SF0">
    <property type="entry name" value="RNASE ADAPTER PROTEIN RAPZ"/>
    <property type="match status" value="1"/>
</dbReference>
<dbReference type="EMBL" id="GL379589">
    <property type="protein sequence ID" value="EFL92298.1"/>
    <property type="molecule type" value="Genomic_DNA"/>
</dbReference>
<dbReference type="GO" id="GO:0005525">
    <property type="term" value="F:GTP binding"/>
    <property type="evidence" value="ECO:0007669"/>
    <property type="project" value="UniProtKB-UniRule"/>
</dbReference>
<dbReference type="NCBIfam" id="NF003828">
    <property type="entry name" value="PRK05416.1"/>
    <property type="match status" value="1"/>
</dbReference>
<dbReference type="RefSeq" id="WP_006704035.1">
    <property type="nucleotide sequence ID" value="NZ_CAWLGB010000001.1"/>
</dbReference>
<dbReference type="Pfam" id="PF03668">
    <property type="entry name" value="RapZ-like_N"/>
    <property type="match status" value="1"/>
</dbReference>
<evidence type="ECO:0000313" key="8">
    <source>
        <dbReference type="Proteomes" id="UP000005726"/>
    </source>
</evidence>
<evidence type="ECO:0000256" key="2">
    <source>
        <dbReference type="ARBA" id="ARBA00022840"/>
    </source>
</evidence>
<protein>
    <recommendedName>
        <fullName evidence="4">RNase adapter protein RapZ</fullName>
    </recommendedName>
</protein>
<dbReference type="InterPro" id="IPR005337">
    <property type="entry name" value="RapZ-like"/>
</dbReference>
<feature type="domain" description="RapZ C-terminal" evidence="6">
    <location>
        <begin position="160"/>
        <end position="278"/>
    </location>
</feature>
<name>E0WRS4_9ENTR</name>
<dbReference type="InterPro" id="IPR027417">
    <property type="entry name" value="P-loop_NTPase"/>
</dbReference>
<feature type="domain" description="RapZ-like N-terminal" evidence="5">
    <location>
        <begin position="1"/>
        <end position="153"/>
    </location>
</feature>
<evidence type="ECO:0000259" key="6">
    <source>
        <dbReference type="Pfam" id="PF22740"/>
    </source>
</evidence>
<gene>
    <name evidence="4" type="primary">rapZ</name>
    <name evidence="7" type="ORF">REG_0036</name>
</gene>
<keyword evidence="2 4" id="KW-0067">ATP-binding</keyword>
<comment type="similarity">
    <text evidence="4">Belongs to the RapZ-like family. RapZ subfamily.</text>
</comment>
<evidence type="ECO:0000256" key="1">
    <source>
        <dbReference type="ARBA" id="ARBA00022741"/>
    </source>
</evidence>
<dbReference type="HAMAP" id="MF_00636">
    <property type="entry name" value="RapZ_like"/>
    <property type="match status" value="1"/>
</dbReference>
<keyword evidence="1 4" id="KW-0547">Nucleotide-binding</keyword>
<evidence type="ECO:0000256" key="3">
    <source>
        <dbReference type="ARBA" id="ARBA00023134"/>
    </source>
</evidence>
<feature type="region of interest" description="RNA-binding" evidence="4">
    <location>
        <begin position="265"/>
        <end position="288"/>
    </location>
</feature>
<keyword evidence="3 4" id="KW-0342">GTP-binding</keyword>
<accession>E0WRS4</accession>
<comment type="subunit">
    <text evidence="4">Homotrimer.</text>
</comment>
<dbReference type="InterPro" id="IPR053931">
    <property type="entry name" value="RapZ_C"/>
</dbReference>
<dbReference type="eggNOG" id="COG1660">
    <property type="taxonomic scope" value="Bacteria"/>
</dbReference>
<dbReference type="AlphaFoldDB" id="E0WRS4"/>
<dbReference type="Proteomes" id="UP000005726">
    <property type="component" value="Unassembled WGS sequence"/>
</dbReference>
<dbReference type="GO" id="GO:0005524">
    <property type="term" value="F:ATP binding"/>
    <property type="evidence" value="ECO:0007669"/>
    <property type="project" value="UniProtKB-UniRule"/>
</dbReference>
<evidence type="ECO:0000259" key="5">
    <source>
        <dbReference type="Pfam" id="PF03668"/>
    </source>
</evidence>
<dbReference type="PIRSF" id="PIRSF005052">
    <property type="entry name" value="P-loopkin"/>
    <property type="match status" value="1"/>
</dbReference>
<sequence>MVLIIVSGRSGSGKSVALHALEDMGFYCVDNLPIVLLPQLVDTLIESNSSAAISIDIRNMPESPETFAQAIKKLPVKFSPKLLFFDADSNTLIRRYSDTRRLHPLSSKDLSLENAIDKENRLLTPLRAVADFIIDTSQISVHELDKKLQTYLGKRKRKLSLNFESFGFKYGLPMNADYVFDVRFLPNPHWDQKLRCMTGLDQPVIDFFEKHIEVRKFINATGRYLERWLPMLENNNRHYLTVAVGCTGGQHRSVYVTEKLVKHFRSKGKIVQLHHRALWKNNNDKKNS</sequence>
<feature type="binding site" evidence="4">
    <location>
        <begin position="8"/>
        <end position="15"/>
    </location>
    <ligand>
        <name>ATP</name>
        <dbReference type="ChEBI" id="CHEBI:30616"/>
    </ligand>
</feature>
<dbReference type="STRING" id="663321.REG_0036"/>
<evidence type="ECO:0000256" key="4">
    <source>
        <dbReference type="HAMAP-Rule" id="MF_00636"/>
    </source>
</evidence>
<reference evidence="7" key="1">
    <citation type="journal article" date="2009" name="Environ. Microbiol.">
        <title>Dynamics of genome evolution in facultative symbionts of aphids.</title>
        <authorList>
            <person name="Degnan P.H."/>
            <person name="Leonardo T.E."/>
            <person name="Cass B.N."/>
            <person name="Hurwitz B."/>
            <person name="Stern D."/>
            <person name="Gibbs R.A."/>
            <person name="Richards S."/>
            <person name="Moran N.A."/>
        </authorList>
    </citation>
    <scope>NUCLEOTIDE SEQUENCE [LARGE SCALE GENOMIC DNA]</scope>
    <source>
        <strain evidence="7">LSR1</strain>
    </source>
</reference>
<dbReference type="PANTHER" id="PTHR30448">
    <property type="entry name" value="RNASE ADAPTER PROTEIN RAPZ"/>
    <property type="match status" value="1"/>
</dbReference>
<dbReference type="InterPro" id="IPR053930">
    <property type="entry name" value="RapZ-like_N"/>
</dbReference>
<dbReference type="GO" id="GO:0003723">
    <property type="term" value="F:RNA binding"/>
    <property type="evidence" value="ECO:0007669"/>
    <property type="project" value="UniProtKB-KW"/>
</dbReference>
<comment type="function">
    <text evidence="4">Modulates the synthesis of GlmS, by affecting the processing and stability of the regulatory small RNA GlmZ. When glucosamine-6-phosphate (GlcN6P) concentrations are high in the cell, RapZ binds GlmZ and targets it to cleavage by RNase E. Consequently, GlmZ is inactivated and unable to activate GlmS synthesis. Under low GlcN6P concentrations, RapZ is sequestered and inactivated by an other regulatory small RNA, GlmY, preventing GlmZ degradation and leading to synthesis of GlmS.</text>
</comment>